<reference evidence="1" key="1">
    <citation type="submission" date="2022-10" db="EMBL/GenBank/DDBJ databases">
        <title>Genome Sequence of Xylaria curta.</title>
        <authorList>
            <person name="Buettner E."/>
        </authorList>
    </citation>
    <scope>NUCLEOTIDE SEQUENCE</scope>
    <source>
        <strain evidence="1">Babe10</strain>
    </source>
</reference>
<proteinExistence type="predicted"/>
<accession>A0ACC1P3F3</accession>
<evidence type="ECO:0000313" key="1">
    <source>
        <dbReference type="EMBL" id="KAJ2985724.1"/>
    </source>
</evidence>
<evidence type="ECO:0000313" key="2">
    <source>
        <dbReference type="Proteomes" id="UP001143856"/>
    </source>
</evidence>
<gene>
    <name evidence="1" type="ORF">NUW58_g5377</name>
</gene>
<protein>
    <submittedName>
        <fullName evidence="1">Uncharacterized protein</fullName>
    </submittedName>
</protein>
<comment type="caution">
    <text evidence="1">The sequence shown here is derived from an EMBL/GenBank/DDBJ whole genome shotgun (WGS) entry which is preliminary data.</text>
</comment>
<name>A0ACC1P3F3_9PEZI</name>
<keyword evidence="2" id="KW-1185">Reference proteome</keyword>
<sequence>MHKTIFTGRGGPAFNADGGEDELSMPMVISDVFKPPQPRIGRPLSSVVADPQTPSSTRPGQQTALSAAEPSPSPSQMQLAVHIRSSPITPFTPINASASRDPSTLPARLGRNRGRPARSQTPNGPPTPNPLTDLGVKAEALAPRSEPKKRGRPKGWKPGLPYTTDPNSRYRKKERRAAEAQGQERATAEDKGRSQNQEVKRRGRPPRPLEPSVREWYLRSSPDYIPFKCEWDLSKDSQQQGSVLCPAELQNMDTLRKHVFFIHGDGAPLICRFSHCKDHNPPPRFETEDEFKHHMETKHFAVYLWHLGEGYQNKGIESLKSKSKSLPAYLFDRKGNQVTPSVAGQRLESDIQRKERKRKLRKIWDQQNENAPTEEEWIKQMLGIAENQ</sequence>
<organism evidence="1 2">
    <name type="scientific">Xylaria curta</name>
    <dbReference type="NCBI Taxonomy" id="42375"/>
    <lineage>
        <taxon>Eukaryota</taxon>
        <taxon>Fungi</taxon>
        <taxon>Dikarya</taxon>
        <taxon>Ascomycota</taxon>
        <taxon>Pezizomycotina</taxon>
        <taxon>Sordariomycetes</taxon>
        <taxon>Xylariomycetidae</taxon>
        <taxon>Xylariales</taxon>
        <taxon>Xylariaceae</taxon>
        <taxon>Xylaria</taxon>
    </lineage>
</organism>
<dbReference type="EMBL" id="JAPDGR010001056">
    <property type="protein sequence ID" value="KAJ2985724.1"/>
    <property type="molecule type" value="Genomic_DNA"/>
</dbReference>
<dbReference type="Proteomes" id="UP001143856">
    <property type="component" value="Unassembled WGS sequence"/>
</dbReference>